<keyword evidence="1" id="KW-0496">Mitochondrion</keyword>
<dbReference type="AlphaFoldDB" id="A0A101M127"/>
<organism evidence="1">
    <name type="scientific">Picea glauca</name>
    <name type="common">White spruce</name>
    <name type="synonym">Pinus glauca</name>
    <dbReference type="NCBI Taxonomy" id="3330"/>
    <lineage>
        <taxon>Eukaryota</taxon>
        <taxon>Viridiplantae</taxon>
        <taxon>Streptophyta</taxon>
        <taxon>Embryophyta</taxon>
        <taxon>Tracheophyta</taxon>
        <taxon>Spermatophyta</taxon>
        <taxon>Pinopsida</taxon>
        <taxon>Pinidae</taxon>
        <taxon>Conifers I</taxon>
        <taxon>Pinales</taxon>
        <taxon>Pinaceae</taxon>
        <taxon>Picea</taxon>
    </lineage>
</organism>
<comment type="caution">
    <text evidence="1">The sequence shown here is derived from an EMBL/GenBank/DDBJ whole genome shotgun (WGS) entry which is preliminary data.</text>
</comment>
<proteinExistence type="predicted"/>
<geneLocation type="mitochondrion" evidence="1"/>
<protein>
    <submittedName>
        <fullName evidence="1">Uncharacterized protein</fullName>
    </submittedName>
</protein>
<accession>A0A101M127</accession>
<name>A0A101M127_PICGL</name>
<reference evidence="1" key="1">
    <citation type="journal article" date="2015" name="Genome Biol. Evol.">
        <title>Organellar Genomes of White Spruce (Picea glauca): Assembly and Annotation.</title>
        <authorList>
            <person name="Jackman S.D."/>
            <person name="Warren R.L."/>
            <person name="Gibb E.A."/>
            <person name="Vandervalk B.P."/>
            <person name="Mohamadi H."/>
            <person name="Chu J."/>
            <person name="Raymond A."/>
            <person name="Pleasance S."/>
            <person name="Coope R."/>
            <person name="Wildung M.R."/>
            <person name="Ritland C.E."/>
            <person name="Bousquet J."/>
            <person name="Jones S.J."/>
            <person name="Bohlmann J."/>
            <person name="Birol I."/>
        </authorList>
    </citation>
    <scope>NUCLEOTIDE SEQUENCE [LARGE SCALE GENOMIC DNA]</scope>
    <source>
        <tissue evidence="1">Flushing bud</tissue>
    </source>
</reference>
<sequence>MDSQPSHRRAPCPVLSLFPGLPSHPSISKLLWVSPEFSVLICLLQLKVKEWEQLTFGAQLFLYPIYLNALLPHPISSFTCLT</sequence>
<evidence type="ECO:0000313" key="1">
    <source>
        <dbReference type="EMBL" id="KUM49091.1"/>
    </source>
</evidence>
<dbReference type="EMBL" id="LKAM01000003">
    <property type="protein sequence ID" value="KUM49091.1"/>
    <property type="molecule type" value="Genomic_DNA"/>
</dbReference>
<gene>
    <name evidence="1" type="ORF">ABT39_MTgene3640</name>
</gene>